<gene>
    <name evidence="4" type="ORF">RGF97_06080</name>
</gene>
<protein>
    <submittedName>
        <fullName evidence="4">FAD-dependent oxidoreductase</fullName>
    </submittedName>
</protein>
<dbReference type="InterPro" id="IPR036188">
    <property type="entry name" value="FAD/NAD-bd_sf"/>
</dbReference>
<feature type="domain" description="Amine oxidase" evidence="3">
    <location>
        <begin position="100"/>
        <end position="176"/>
    </location>
</feature>
<dbReference type="RefSeq" id="WP_309548060.1">
    <property type="nucleotide sequence ID" value="NZ_CP133762.1"/>
</dbReference>
<sequence length="322" mass="34879">MINRRTFIHISGATAAGTAAATSLPGAAQAAPARPAPGAAPGRAPSGSARAEAALTMARRVLLTDDKHTDLTLRYLRLLTGDARLPRKARRRVVVVGAGVAGLTCARLLTAAGHDVRVIEANSNRIGGRIKTFRGDVWQDPRLRAEAGAMRIPSTHVLTLALADSLRVARRPFHLLDVPPSPDLVSGDSRITYRSWTGETFATGTRAPYRATASQGSRFLHVNGQTVTKAEYLRDPRPINKSFGWDSATPASQAWAEALEKTRAYTRTRKADGSWGRSPSWSGWRAWPGSWTTWATCRCTSTSPASRDGTPPRSRPWAPWRT</sequence>
<evidence type="ECO:0000313" key="4">
    <source>
        <dbReference type="EMBL" id="WMX44516.1"/>
    </source>
</evidence>
<name>A0ABY9RQR9_9ACTN</name>
<keyword evidence="2" id="KW-0732">Signal</keyword>
<reference evidence="4 5" key="1">
    <citation type="submission" date="2023-09" db="EMBL/GenBank/DDBJ databases">
        <title>Complete genome of Streptomyces roseicoloratus T14.</title>
        <authorList>
            <person name="Bashizi T."/>
            <person name="Kim M.-J."/>
            <person name="Lee G."/>
            <person name="Tagele S.B."/>
            <person name="Shin J.-H."/>
        </authorList>
    </citation>
    <scope>NUCLEOTIDE SEQUENCE [LARGE SCALE GENOMIC DNA]</scope>
    <source>
        <strain evidence="4 5">T14</strain>
    </source>
</reference>
<feature type="chain" id="PRO_5047431276" evidence="2">
    <location>
        <begin position="31"/>
        <end position="322"/>
    </location>
</feature>
<dbReference type="InterPro" id="IPR002937">
    <property type="entry name" value="Amino_oxidase"/>
</dbReference>
<dbReference type="Gene3D" id="3.50.50.60">
    <property type="entry name" value="FAD/NAD(P)-binding domain"/>
    <property type="match status" value="1"/>
</dbReference>
<organism evidence="4 5">
    <name type="scientific">Streptomyces roseicoloratus</name>
    <dbReference type="NCBI Taxonomy" id="2508722"/>
    <lineage>
        <taxon>Bacteria</taxon>
        <taxon>Bacillati</taxon>
        <taxon>Actinomycetota</taxon>
        <taxon>Actinomycetes</taxon>
        <taxon>Kitasatosporales</taxon>
        <taxon>Streptomycetaceae</taxon>
        <taxon>Streptomyces</taxon>
    </lineage>
</organism>
<proteinExistence type="predicted"/>
<dbReference type="Proteomes" id="UP001250858">
    <property type="component" value="Chromosome"/>
</dbReference>
<dbReference type="PANTHER" id="PTHR10742">
    <property type="entry name" value="FLAVIN MONOAMINE OXIDASE"/>
    <property type="match status" value="1"/>
</dbReference>
<evidence type="ECO:0000313" key="5">
    <source>
        <dbReference type="Proteomes" id="UP001250858"/>
    </source>
</evidence>
<evidence type="ECO:0000259" key="3">
    <source>
        <dbReference type="Pfam" id="PF01593"/>
    </source>
</evidence>
<dbReference type="InterPro" id="IPR050281">
    <property type="entry name" value="Flavin_monoamine_oxidase"/>
</dbReference>
<evidence type="ECO:0000256" key="1">
    <source>
        <dbReference type="SAM" id="MobiDB-lite"/>
    </source>
</evidence>
<dbReference type="Pfam" id="PF01593">
    <property type="entry name" value="Amino_oxidase"/>
    <property type="match status" value="1"/>
</dbReference>
<dbReference type="InterPro" id="IPR006311">
    <property type="entry name" value="TAT_signal"/>
</dbReference>
<accession>A0ABY9RQR9</accession>
<feature type="region of interest" description="Disordered" evidence="1">
    <location>
        <begin position="26"/>
        <end position="50"/>
    </location>
</feature>
<evidence type="ECO:0000256" key="2">
    <source>
        <dbReference type="SAM" id="SignalP"/>
    </source>
</evidence>
<dbReference type="SUPFAM" id="SSF51905">
    <property type="entry name" value="FAD/NAD(P)-binding domain"/>
    <property type="match status" value="1"/>
</dbReference>
<keyword evidence="5" id="KW-1185">Reference proteome</keyword>
<dbReference type="Gene3D" id="3.30.1490.470">
    <property type="match status" value="1"/>
</dbReference>
<dbReference type="EMBL" id="CP133762">
    <property type="protein sequence ID" value="WMX44516.1"/>
    <property type="molecule type" value="Genomic_DNA"/>
</dbReference>
<dbReference type="PANTHER" id="PTHR10742:SF342">
    <property type="entry name" value="AMINE OXIDASE"/>
    <property type="match status" value="1"/>
</dbReference>
<feature type="signal peptide" evidence="2">
    <location>
        <begin position="1"/>
        <end position="30"/>
    </location>
</feature>
<dbReference type="PROSITE" id="PS51318">
    <property type="entry name" value="TAT"/>
    <property type="match status" value="1"/>
</dbReference>
<feature type="region of interest" description="Disordered" evidence="1">
    <location>
        <begin position="301"/>
        <end position="322"/>
    </location>
</feature>